<keyword evidence="5 6" id="KW-0067">ATP-binding</keyword>
<dbReference type="InterPro" id="IPR017441">
    <property type="entry name" value="Protein_kinase_ATP_BS"/>
</dbReference>
<dbReference type="EMBL" id="JBHFFA010000001">
    <property type="protein sequence ID" value="KAL2651659.1"/>
    <property type="molecule type" value="Genomic_DNA"/>
</dbReference>
<dbReference type="Pfam" id="PF07714">
    <property type="entry name" value="PK_Tyr_Ser-Thr"/>
    <property type="match status" value="1"/>
</dbReference>
<dbReference type="GO" id="GO:0005524">
    <property type="term" value="F:ATP binding"/>
    <property type="evidence" value="ECO:0007669"/>
    <property type="project" value="UniProtKB-UniRule"/>
</dbReference>
<dbReference type="SUPFAM" id="SSF56112">
    <property type="entry name" value="Protein kinase-like (PK-like)"/>
    <property type="match status" value="1"/>
</dbReference>
<comment type="similarity">
    <text evidence="7">Belongs to the protein kinase superfamily.</text>
</comment>
<organism evidence="10 11">
    <name type="scientific">Riccia fluitans</name>
    <dbReference type="NCBI Taxonomy" id="41844"/>
    <lineage>
        <taxon>Eukaryota</taxon>
        <taxon>Viridiplantae</taxon>
        <taxon>Streptophyta</taxon>
        <taxon>Embryophyta</taxon>
        <taxon>Marchantiophyta</taxon>
        <taxon>Marchantiopsida</taxon>
        <taxon>Marchantiidae</taxon>
        <taxon>Marchantiales</taxon>
        <taxon>Ricciaceae</taxon>
        <taxon>Riccia</taxon>
    </lineage>
</organism>
<evidence type="ECO:0000256" key="3">
    <source>
        <dbReference type="ARBA" id="ARBA00022741"/>
    </source>
</evidence>
<evidence type="ECO:0000256" key="5">
    <source>
        <dbReference type="ARBA" id="ARBA00022840"/>
    </source>
</evidence>
<dbReference type="CDD" id="cd13999">
    <property type="entry name" value="STKc_MAP3K-like"/>
    <property type="match status" value="1"/>
</dbReference>
<keyword evidence="11" id="KW-1185">Reference proteome</keyword>
<dbReference type="PANTHER" id="PTHR44329">
    <property type="entry name" value="SERINE/THREONINE-PROTEIN KINASE TNNI3K-RELATED"/>
    <property type="match status" value="1"/>
</dbReference>
<feature type="compositionally biased region" description="Basic and acidic residues" evidence="8">
    <location>
        <begin position="7"/>
        <end position="30"/>
    </location>
</feature>
<evidence type="ECO:0000259" key="9">
    <source>
        <dbReference type="PROSITE" id="PS50011"/>
    </source>
</evidence>
<dbReference type="PROSITE" id="PS00107">
    <property type="entry name" value="PROTEIN_KINASE_ATP"/>
    <property type="match status" value="1"/>
</dbReference>
<keyword evidence="1 7" id="KW-0723">Serine/threonine-protein kinase</keyword>
<dbReference type="InterPro" id="IPR051681">
    <property type="entry name" value="Ser/Thr_Kinases-Pseudokinases"/>
</dbReference>
<gene>
    <name evidence="10" type="ORF">R1flu_019787</name>
</gene>
<evidence type="ECO:0000313" key="11">
    <source>
        <dbReference type="Proteomes" id="UP001605036"/>
    </source>
</evidence>
<dbReference type="PROSITE" id="PS00108">
    <property type="entry name" value="PROTEIN_KINASE_ST"/>
    <property type="match status" value="1"/>
</dbReference>
<keyword evidence="2" id="KW-0808">Transferase</keyword>
<dbReference type="SMART" id="SM00220">
    <property type="entry name" value="S_TKc"/>
    <property type="match status" value="1"/>
</dbReference>
<accession>A0ABD1ZJN5</accession>
<dbReference type="Proteomes" id="UP001605036">
    <property type="component" value="Unassembled WGS sequence"/>
</dbReference>
<dbReference type="InterPro" id="IPR000719">
    <property type="entry name" value="Prot_kinase_dom"/>
</dbReference>
<evidence type="ECO:0000313" key="10">
    <source>
        <dbReference type="EMBL" id="KAL2651659.1"/>
    </source>
</evidence>
<dbReference type="GO" id="GO:0004674">
    <property type="term" value="F:protein serine/threonine kinase activity"/>
    <property type="evidence" value="ECO:0007669"/>
    <property type="project" value="UniProtKB-KW"/>
</dbReference>
<feature type="domain" description="Protein kinase" evidence="9">
    <location>
        <begin position="146"/>
        <end position="413"/>
    </location>
</feature>
<proteinExistence type="inferred from homology"/>
<dbReference type="InterPro" id="IPR001245">
    <property type="entry name" value="Ser-Thr/Tyr_kinase_cat_dom"/>
</dbReference>
<keyword evidence="4" id="KW-0418">Kinase</keyword>
<evidence type="ECO:0000256" key="8">
    <source>
        <dbReference type="SAM" id="MobiDB-lite"/>
    </source>
</evidence>
<dbReference type="PROSITE" id="PS50011">
    <property type="entry name" value="PROTEIN_KINASE_DOM"/>
    <property type="match status" value="1"/>
</dbReference>
<feature type="binding site" evidence="6">
    <location>
        <position position="173"/>
    </location>
    <ligand>
        <name>ATP</name>
        <dbReference type="ChEBI" id="CHEBI:30616"/>
    </ligand>
</feature>
<evidence type="ECO:0000256" key="7">
    <source>
        <dbReference type="RuleBase" id="RU000304"/>
    </source>
</evidence>
<dbReference type="InterPro" id="IPR008271">
    <property type="entry name" value="Ser/Thr_kinase_AS"/>
</dbReference>
<dbReference type="AlphaFoldDB" id="A0ABD1ZJN5"/>
<keyword evidence="3 6" id="KW-0547">Nucleotide-binding</keyword>
<dbReference type="InterPro" id="IPR011009">
    <property type="entry name" value="Kinase-like_dom_sf"/>
</dbReference>
<dbReference type="Gene3D" id="1.10.510.10">
    <property type="entry name" value="Transferase(Phosphotransferase) domain 1"/>
    <property type="match status" value="1"/>
</dbReference>
<evidence type="ECO:0000256" key="2">
    <source>
        <dbReference type="ARBA" id="ARBA00022679"/>
    </source>
</evidence>
<sequence length="480" mass="54413">MEDPDVLNEHHEETKTNEHHDEANDDKDTVKALKDEIEALKKKVAEVEREREEQKTMKLALKRHAVRLGQALKASRELALEKGVDLGAVRDPVQDAGEAVNSVATDVPAAAVPREVTRGSGMSTPALIALKADAKRDGWLIQPAEVQLLDELGHGATADIYRAQWHGFEVAVKCLRPKCFGANTDSVDVFVREVEVLSKQRHPYILQLFGACLDPPEQAWIVTEFMKAGTLMEWLHGSKKREWKRVIPLPPLEKRLRIATEISIGMQYLHERKPIVMHRDLKPSNIFLDENLHVRIADFSFSRYKTSDHDIYTGETGTYLYMAPEVMRHEYYTETCDVYSFGVMLWELVTGNPPYIDDFMTPVQIAWSLFRVSRLSVLMKSLVHYQGSIISISAERRGHSACLVVPANRSPPLDKNLARHIQSSVYGSYGWVDLCVGCLSFWARIFAYVLLMKDIGVAEPLLLENVPQNRKRKVTGYAVR</sequence>
<feature type="region of interest" description="Disordered" evidence="8">
    <location>
        <begin position="1"/>
        <end position="30"/>
    </location>
</feature>
<evidence type="ECO:0000256" key="4">
    <source>
        <dbReference type="ARBA" id="ARBA00022777"/>
    </source>
</evidence>
<comment type="caution">
    <text evidence="10">The sequence shown here is derived from an EMBL/GenBank/DDBJ whole genome shotgun (WGS) entry which is preliminary data.</text>
</comment>
<evidence type="ECO:0000256" key="6">
    <source>
        <dbReference type="PROSITE-ProRule" id="PRU10141"/>
    </source>
</evidence>
<evidence type="ECO:0000256" key="1">
    <source>
        <dbReference type="ARBA" id="ARBA00022527"/>
    </source>
</evidence>
<dbReference type="PANTHER" id="PTHR44329:SF11">
    <property type="entry name" value="OS09G0443600 PROTEIN"/>
    <property type="match status" value="1"/>
</dbReference>
<name>A0ABD1ZJN5_9MARC</name>
<protein>
    <recommendedName>
        <fullName evidence="9">Protein kinase domain-containing protein</fullName>
    </recommendedName>
</protein>
<reference evidence="10 11" key="1">
    <citation type="submission" date="2024-09" db="EMBL/GenBank/DDBJ databases">
        <title>Chromosome-scale assembly of Riccia fluitans.</title>
        <authorList>
            <person name="Paukszto L."/>
            <person name="Sawicki J."/>
            <person name="Karawczyk K."/>
            <person name="Piernik-Szablinska J."/>
            <person name="Szczecinska M."/>
            <person name="Mazdziarz M."/>
        </authorList>
    </citation>
    <scope>NUCLEOTIDE SEQUENCE [LARGE SCALE GENOMIC DNA]</scope>
    <source>
        <strain evidence="10">Rf_01</strain>
        <tissue evidence="10">Aerial parts of the thallus</tissue>
    </source>
</reference>